<accession>A0A834XK45</accession>
<protein>
    <recommendedName>
        <fullName evidence="3">Non-specific lipid-transfer protein</fullName>
    </recommendedName>
</protein>
<dbReference type="PRINTS" id="PR00382">
    <property type="entry name" value="LIPIDTRNSFER"/>
</dbReference>
<keyword evidence="4" id="KW-0732">Signal</keyword>
<comment type="function">
    <text evidence="3">Plant non-specific lipid-transfer proteins transfer phospholipids as well as galactolipids across membranes. May play a role in wax or cutin deposition in the cell walls of expanding epidermal cells and certain secretory tissues.</text>
</comment>
<dbReference type="GO" id="GO:0008289">
    <property type="term" value="F:lipid binding"/>
    <property type="evidence" value="ECO:0007669"/>
    <property type="project" value="UniProtKB-KW"/>
</dbReference>
<keyword evidence="2" id="KW-1015">Disulfide bond</keyword>
<keyword evidence="3" id="KW-0446">Lipid-binding</keyword>
<proteinExistence type="inferred from homology"/>
<dbReference type="CDD" id="cd01960">
    <property type="entry name" value="nsLTP1"/>
    <property type="match status" value="1"/>
</dbReference>
<dbReference type="EMBL" id="JAAIUW010000001">
    <property type="protein sequence ID" value="KAF7845242.1"/>
    <property type="molecule type" value="Genomic_DNA"/>
</dbReference>
<dbReference type="InterPro" id="IPR036312">
    <property type="entry name" value="Bifun_inhib/LTP/seed_sf"/>
</dbReference>
<comment type="caution">
    <text evidence="6">The sequence shown here is derived from an EMBL/GenBank/DDBJ whole genome shotgun (WGS) entry which is preliminary data.</text>
</comment>
<dbReference type="Gene3D" id="1.10.110.10">
    <property type="entry name" value="Plant lipid-transfer and hydrophobic proteins"/>
    <property type="match status" value="1"/>
</dbReference>
<dbReference type="SUPFAM" id="SSF47699">
    <property type="entry name" value="Bifunctional inhibitor/lipid-transfer protein/seed storage 2S albumin"/>
    <property type="match status" value="1"/>
</dbReference>
<evidence type="ECO:0000313" key="7">
    <source>
        <dbReference type="Proteomes" id="UP000634136"/>
    </source>
</evidence>
<keyword evidence="3" id="KW-0813">Transport</keyword>
<evidence type="ECO:0000256" key="2">
    <source>
        <dbReference type="ARBA" id="ARBA00023157"/>
    </source>
</evidence>
<dbReference type="GO" id="GO:0006869">
    <property type="term" value="P:lipid transport"/>
    <property type="evidence" value="ECO:0007669"/>
    <property type="project" value="InterPro"/>
</dbReference>
<dbReference type="Pfam" id="PF00234">
    <property type="entry name" value="Tryp_alpha_amyl"/>
    <property type="match status" value="1"/>
</dbReference>
<comment type="similarity">
    <text evidence="1 3">Belongs to the plant LTP family.</text>
</comment>
<sequence length="122" mass="12915">MGSLMKLACVIVACMAVVGALMARTQAQVTCSTAYRHLTPCFPYVMGGSTGTPPARCCEGVRAVANATRTTVDRQRVCNCLKDAAATFPGLNSMAAQSIPRQCQAEHFPYDFSSSPNCDSIS</sequence>
<dbReference type="InterPro" id="IPR016140">
    <property type="entry name" value="Bifunc_inhib/LTP/seed_store"/>
</dbReference>
<evidence type="ECO:0000256" key="3">
    <source>
        <dbReference type="RuleBase" id="RU000628"/>
    </source>
</evidence>
<evidence type="ECO:0000313" key="6">
    <source>
        <dbReference type="EMBL" id="KAF7845242.1"/>
    </source>
</evidence>
<reference evidence="6" key="1">
    <citation type="submission" date="2020-09" db="EMBL/GenBank/DDBJ databases">
        <title>Genome-Enabled Discovery of Anthraquinone Biosynthesis in Senna tora.</title>
        <authorList>
            <person name="Kang S.-H."/>
            <person name="Pandey R.P."/>
            <person name="Lee C.-M."/>
            <person name="Sim J.-S."/>
            <person name="Jeong J.-T."/>
            <person name="Choi B.-S."/>
            <person name="Jung M."/>
            <person name="Ginzburg D."/>
            <person name="Zhao K."/>
            <person name="Won S.Y."/>
            <person name="Oh T.-J."/>
            <person name="Yu Y."/>
            <person name="Kim N.-H."/>
            <person name="Lee O.R."/>
            <person name="Lee T.-H."/>
            <person name="Bashyal P."/>
            <person name="Kim T.-S."/>
            <person name="Lee W.-H."/>
            <person name="Kawkins C."/>
            <person name="Kim C.-K."/>
            <person name="Kim J.S."/>
            <person name="Ahn B.O."/>
            <person name="Rhee S.Y."/>
            <person name="Sohng J.K."/>
        </authorList>
    </citation>
    <scope>NUCLEOTIDE SEQUENCE</scope>
    <source>
        <tissue evidence="6">Leaf</tissue>
    </source>
</reference>
<keyword evidence="7" id="KW-1185">Reference proteome</keyword>
<dbReference type="OrthoDB" id="1890443at2759"/>
<evidence type="ECO:0000256" key="4">
    <source>
        <dbReference type="SAM" id="SignalP"/>
    </source>
</evidence>
<dbReference type="AlphaFoldDB" id="A0A834XK45"/>
<dbReference type="PANTHER" id="PTHR33076">
    <property type="entry name" value="NON-SPECIFIC LIPID-TRANSFER PROTEIN 2-RELATED"/>
    <property type="match status" value="1"/>
</dbReference>
<feature type="chain" id="PRO_5032456281" description="Non-specific lipid-transfer protein" evidence="4">
    <location>
        <begin position="28"/>
        <end position="122"/>
    </location>
</feature>
<dbReference type="Proteomes" id="UP000634136">
    <property type="component" value="Unassembled WGS sequence"/>
</dbReference>
<evidence type="ECO:0000256" key="1">
    <source>
        <dbReference type="ARBA" id="ARBA00009748"/>
    </source>
</evidence>
<feature type="domain" description="Bifunctional inhibitor/plant lipid transfer protein/seed storage helical" evidence="5">
    <location>
        <begin position="31"/>
        <end position="118"/>
    </location>
</feature>
<feature type="signal peptide" evidence="4">
    <location>
        <begin position="1"/>
        <end position="27"/>
    </location>
</feature>
<name>A0A834XK45_9FABA</name>
<evidence type="ECO:0000259" key="5">
    <source>
        <dbReference type="SMART" id="SM00499"/>
    </source>
</evidence>
<gene>
    <name evidence="6" type="ORF">G2W53_002147</name>
</gene>
<dbReference type="SMART" id="SM00499">
    <property type="entry name" value="AAI"/>
    <property type="match status" value="1"/>
</dbReference>
<dbReference type="InterPro" id="IPR000528">
    <property type="entry name" value="Plant_nsLTP"/>
</dbReference>
<organism evidence="6 7">
    <name type="scientific">Senna tora</name>
    <dbReference type="NCBI Taxonomy" id="362788"/>
    <lineage>
        <taxon>Eukaryota</taxon>
        <taxon>Viridiplantae</taxon>
        <taxon>Streptophyta</taxon>
        <taxon>Embryophyta</taxon>
        <taxon>Tracheophyta</taxon>
        <taxon>Spermatophyta</taxon>
        <taxon>Magnoliopsida</taxon>
        <taxon>eudicotyledons</taxon>
        <taxon>Gunneridae</taxon>
        <taxon>Pentapetalae</taxon>
        <taxon>rosids</taxon>
        <taxon>fabids</taxon>
        <taxon>Fabales</taxon>
        <taxon>Fabaceae</taxon>
        <taxon>Caesalpinioideae</taxon>
        <taxon>Cassia clade</taxon>
        <taxon>Senna</taxon>
    </lineage>
</organism>